<dbReference type="AlphaFoldDB" id="A0A5P9NLE3"/>
<organism evidence="3 4">
    <name type="scientific">Halioglobus maricola</name>
    <dbReference type="NCBI Taxonomy" id="2601894"/>
    <lineage>
        <taxon>Bacteria</taxon>
        <taxon>Pseudomonadati</taxon>
        <taxon>Pseudomonadota</taxon>
        <taxon>Gammaproteobacteria</taxon>
        <taxon>Cellvibrionales</taxon>
        <taxon>Halieaceae</taxon>
        <taxon>Halioglobus</taxon>
    </lineage>
</organism>
<feature type="transmembrane region" description="Helical" evidence="1">
    <location>
        <begin position="60"/>
        <end position="81"/>
    </location>
</feature>
<dbReference type="OrthoDB" id="9799090at2"/>
<dbReference type="EMBL" id="CP036422">
    <property type="protein sequence ID" value="QFU76439.1"/>
    <property type="molecule type" value="Genomic_DNA"/>
</dbReference>
<gene>
    <name evidence="3" type="ORF">EY643_12635</name>
</gene>
<evidence type="ECO:0000313" key="4">
    <source>
        <dbReference type="Proteomes" id="UP000326287"/>
    </source>
</evidence>
<dbReference type="KEGG" id="halc:EY643_12635"/>
<feature type="transmembrane region" description="Helical" evidence="1">
    <location>
        <begin position="123"/>
        <end position="145"/>
    </location>
</feature>
<keyword evidence="3" id="KW-0407">Ion channel</keyword>
<dbReference type="Proteomes" id="UP000326287">
    <property type="component" value="Chromosome"/>
</dbReference>
<evidence type="ECO:0000259" key="2">
    <source>
        <dbReference type="Pfam" id="PF07885"/>
    </source>
</evidence>
<dbReference type="RefSeq" id="WP_153239581.1">
    <property type="nucleotide sequence ID" value="NZ_CP036422.1"/>
</dbReference>
<feature type="transmembrane region" description="Helical" evidence="1">
    <location>
        <begin position="7"/>
        <end position="24"/>
    </location>
</feature>
<dbReference type="SUPFAM" id="SSF81324">
    <property type="entry name" value="Voltage-gated potassium channels"/>
    <property type="match status" value="1"/>
</dbReference>
<name>A0A5P9NLE3_9GAMM</name>
<sequence length="166" mass="18756">MRRYRDELVLVAGLGSAFALTAAYSLLGKWSLWSSVMVLCLTTFYYSYTFFHSDNRGLKLLLFLIQAVVVIFYFALIYRVFGIIDSATGETIRPEWLDAMYFSVVTWTTLGYGDFRPVHDAKVWVMTEALLGYVFMGIFVAKILYMLRGDEQLSQSPGASSGDQGS</sequence>
<evidence type="ECO:0000313" key="3">
    <source>
        <dbReference type="EMBL" id="QFU76439.1"/>
    </source>
</evidence>
<accession>A0A5P9NLE3</accession>
<proteinExistence type="predicted"/>
<keyword evidence="3" id="KW-0406">Ion transport</keyword>
<feature type="domain" description="Potassium channel" evidence="2">
    <location>
        <begin position="68"/>
        <end position="146"/>
    </location>
</feature>
<dbReference type="Gene3D" id="1.10.287.70">
    <property type="match status" value="1"/>
</dbReference>
<protein>
    <submittedName>
        <fullName evidence="3">Potassium channel protein</fullName>
    </submittedName>
</protein>
<dbReference type="InterPro" id="IPR013099">
    <property type="entry name" value="K_chnl_dom"/>
</dbReference>
<dbReference type="GO" id="GO:0034220">
    <property type="term" value="P:monoatomic ion transmembrane transport"/>
    <property type="evidence" value="ECO:0007669"/>
    <property type="project" value="UniProtKB-KW"/>
</dbReference>
<feature type="transmembrane region" description="Helical" evidence="1">
    <location>
        <begin position="30"/>
        <end position="48"/>
    </location>
</feature>
<keyword evidence="4" id="KW-1185">Reference proteome</keyword>
<keyword evidence="1" id="KW-0812">Transmembrane</keyword>
<keyword evidence="1" id="KW-0472">Membrane</keyword>
<evidence type="ECO:0000256" key="1">
    <source>
        <dbReference type="SAM" id="Phobius"/>
    </source>
</evidence>
<keyword evidence="3" id="KW-0813">Transport</keyword>
<keyword evidence="1" id="KW-1133">Transmembrane helix</keyword>
<reference evidence="3 4" key="1">
    <citation type="submission" date="2019-02" db="EMBL/GenBank/DDBJ databases">
        <authorList>
            <person name="Li S.-H."/>
        </authorList>
    </citation>
    <scope>NUCLEOTIDE SEQUENCE [LARGE SCALE GENOMIC DNA]</scope>
    <source>
        <strain evidence="3 4">IMCC14385</strain>
    </source>
</reference>
<dbReference type="Pfam" id="PF07885">
    <property type="entry name" value="Ion_trans_2"/>
    <property type="match status" value="1"/>
</dbReference>